<dbReference type="KEGG" id="gfu:KM031_16075"/>
<dbReference type="GO" id="GO:0042834">
    <property type="term" value="F:peptidoglycan binding"/>
    <property type="evidence" value="ECO:0007669"/>
    <property type="project" value="InterPro"/>
</dbReference>
<proteinExistence type="predicted"/>
<reference evidence="4" key="1">
    <citation type="submission" date="2021-06" db="EMBL/GenBank/DDBJ databases">
        <title>Direct submission.</title>
        <authorList>
            <person name="Lee C.-S."/>
            <person name="Jin L."/>
        </authorList>
    </citation>
    <scope>NUCLEOTIDE SEQUENCE</scope>
    <source>
        <strain evidence="4">Con5</strain>
    </source>
</reference>
<feature type="region of interest" description="Disordered" evidence="1">
    <location>
        <begin position="178"/>
        <end position="197"/>
    </location>
</feature>
<dbReference type="SUPFAM" id="SSF110997">
    <property type="entry name" value="Sporulation related repeat"/>
    <property type="match status" value="1"/>
</dbReference>
<name>A0A975P5N1_9RHOB</name>
<organism evidence="4 5">
    <name type="scientific">Gemmobacter fulvus</name>
    <dbReference type="NCBI Taxonomy" id="2840474"/>
    <lineage>
        <taxon>Bacteria</taxon>
        <taxon>Pseudomonadati</taxon>
        <taxon>Pseudomonadota</taxon>
        <taxon>Alphaproteobacteria</taxon>
        <taxon>Rhodobacterales</taxon>
        <taxon>Paracoccaceae</taxon>
        <taxon>Gemmobacter</taxon>
    </lineage>
</organism>
<accession>A0A975P5N1</accession>
<evidence type="ECO:0000256" key="2">
    <source>
        <dbReference type="SAM" id="SignalP"/>
    </source>
</evidence>
<evidence type="ECO:0000313" key="5">
    <source>
        <dbReference type="Proteomes" id="UP000679352"/>
    </source>
</evidence>
<feature type="domain" description="SPOR" evidence="3">
    <location>
        <begin position="222"/>
        <end position="297"/>
    </location>
</feature>
<feature type="compositionally biased region" description="Low complexity" evidence="1">
    <location>
        <begin position="182"/>
        <end position="197"/>
    </location>
</feature>
<gene>
    <name evidence="4" type="ORF">KM031_16075</name>
</gene>
<evidence type="ECO:0000259" key="3">
    <source>
        <dbReference type="PROSITE" id="PS51724"/>
    </source>
</evidence>
<feature type="signal peptide" evidence="2">
    <location>
        <begin position="1"/>
        <end position="20"/>
    </location>
</feature>
<dbReference type="InterPro" id="IPR036680">
    <property type="entry name" value="SPOR-like_sf"/>
</dbReference>
<keyword evidence="2" id="KW-0732">Signal</keyword>
<protein>
    <submittedName>
        <fullName evidence="4">SPOR domain-containing protein</fullName>
    </submittedName>
</protein>
<dbReference type="Pfam" id="PF05036">
    <property type="entry name" value="SPOR"/>
    <property type="match status" value="1"/>
</dbReference>
<dbReference type="RefSeq" id="WP_215504443.1">
    <property type="nucleotide sequence ID" value="NZ_CP076361.1"/>
</dbReference>
<evidence type="ECO:0000256" key="1">
    <source>
        <dbReference type="SAM" id="MobiDB-lite"/>
    </source>
</evidence>
<keyword evidence="5" id="KW-1185">Reference proteome</keyword>
<feature type="chain" id="PRO_5037746975" evidence="2">
    <location>
        <begin position="21"/>
        <end position="297"/>
    </location>
</feature>
<dbReference type="Proteomes" id="UP000679352">
    <property type="component" value="Chromosome"/>
</dbReference>
<dbReference type="AlphaFoldDB" id="A0A975P5N1"/>
<evidence type="ECO:0000313" key="4">
    <source>
        <dbReference type="EMBL" id="QWK90309.1"/>
    </source>
</evidence>
<dbReference type="InterPro" id="IPR007730">
    <property type="entry name" value="SPOR-like_dom"/>
</dbReference>
<dbReference type="EMBL" id="CP076361">
    <property type="protein sequence ID" value="QWK90309.1"/>
    <property type="molecule type" value="Genomic_DNA"/>
</dbReference>
<dbReference type="PROSITE" id="PS51724">
    <property type="entry name" value="SPOR"/>
    <property type="match status" value="1"/>
</dbReference>
<dbReference type="PROSITE" id="PS51257">
    <property type="entry name" value="PROKAR_LIPOPROTEIN"/>
    <property type="match status" value="1"/>
</dbReference>
<sequence>MARAAVRHLILAAMAAGTLAACQEGAGLFAAKDKPEGAQTTGSAPEKSATSVRLVDRDVEAPEVFQVTDQALWDGRPSLGGVWVASPDAKDPERVILRNTANGKFVIGALFRRERDNPGPKLQISSDAAAALGLLAGQPGKVNVTALRREEAPAATDAKKPILDAAETVNTTVPGTLAAADSTKTPASPTANASASITGPEVSAAPLAAAAPQAPAAKPAAKAAAGAHLLQIGIFSVEANAKRAADTLGKAGVQASIRPGQTQGKSHWSVVASGSDKAALLAKVKGLGFTDAYVISK</sequence>